<evidence type="ECO:0000313" key="2">
    <source>
        <dbReference type="EMBL" id="RAL11598.1"/>
    </source>
</evidence>
<dbReference type="Proteomes" id="UP000248961">
    <property type="component" value="Unassembled WGS sequence"/>
</dbReference>
<evidence type="ECO:0000313" key="3">
    <source>
        <dbReference type="Proteomes" id="UP000248961"/>
    </source>
</evidence>
<keyword evidence="3" id="KW-1185">Reference proteome</keyword>
<proteinExistence type="predicted"/>
<dbReference type="AlphaFoldDB" id="A0A395HXK5"/>
<name>A0A395HXK5_ASPHC</name>
<dbReference type="RefSeq" id="XP_025550752.1">
    <property type="nucleotide sequence ID" value="XM_025701126.1"/>
</dbReference>
<sequence length="171" mass="18431">MALQVAVSTTARGTGGRMKGTVLSALGQALGRGEYRGFRKQPGQGQNSLFGQDEREWKLDQINFHQRECVIAQEPMSRSRLVATPGQSHSHPKIKTARGGRGGGGVRGGKVGGRGGGKMVRLDSEKRNLGRRGGLKGFGQDEQEAIRQEEKSQDREQHLVGSEGTVERVGP</sequence>
<feature type="compositionally biased region" description="Basic and acidic residues" evidence="1">
    <location>
        <begin position="144"/>
        <end position="158"/>
    </location>
</feature>
<gene>
    <name evidence="2" type="ORF">BO97DRAFT_90509</name>
</gene>
<protein>
    <submittedName>
        <fullName evidence="2">Uncharacterized protein</fullName>
    </submittedName>
</protein>
<reference evidence="2 3" key="1">
    <citation type="submission" date="2018-02" db="EMBL/GenBank/DDBJ databases">
        <title>The genomes of Aspergillus section Nigri reveals drivers in fungal speciation.</title>
        <authorList>
            <consortium name="DOE Joint Genome Institute"/>
            <person name="Vesth T.C."/>
            <person name="Nybo J."/>
            <person name="Theobald S."/>
            <person name="Brandl J."/>
            <person name="Frisvad J.C."/>
            <person name="Nielsen K.F."/>
            <person name="Lyhne E.K."/>
            <person name="Kogle M.E."/>
            <person name="Kuo A."/>
            <person name="Riley R."/>
            <person name="Clum A."/>
            <person name="Nolan M."/>
            <person name="Lipzen A."/>
            <person name="Salamov A."/>
            <person name="Henrissat B."/>
            <person name="Wiebenga A."/>
            <person name="De vries R.P."/>
            <person name="Grigoriev I.V."/>
            <person name="Mortensen U.H."/>
            <person name="Andersen M.R."/>
            <person name="Baker S.E."/>
        </authorList>
    </citation>
    <scope>NUCLEOTIDE SEQUENCE [LARGE SCALE GENOMIC DNA]</scope>
    <source>
        <strain evidence="2 3">CBS 101889</strain>
    </source>
</reference>
<organism evidence="2 3">
    <name type="scientific">Aspergillus homomorphus (strain CBS 101889)</name>
    <dbReference type="NCBI Taxonomy" id="1450537"/>
    <lineage>
        <taxon>Eukaryota</taxon>
        <taxon>Fungi</taxon>
        <taxon>Dikarya</taxon>
        <taxon>Ascomycota</taxon>
        <taxon>Pezizomycotina</taxon>
        <taxon>Eurotiomycetes</taxon>
        <taxon>Eurotiomycetidae</taxon>
        <taxon>Eurotiales</taxon>
        <taxon>Aspergillaceae</taxon>
        <taxon>Aspergillus</taxon>
        <taxon>Aspergillus subgen. Circumdati</taxon>
    </lineage>
</organism>
<dbReference type="GeneID" id="37205415"/>
<accession>A0A395HXK5</accession>
<dbReference type="VEuPathDB" id="FungiDB:BO97DRAFT_90509"/>
<feature type="region of interest" description="Disordered" evidence="1">
    <location>
        <begin position="76"/>
        <end position="171"/>
    </location>
</feature>
<dbReference type="EMBL" id="KZ824287">
    <property type="protein sequence ID" value="RAL11598.1"/>
    <property type="molecule type" value="Genomic_DNA"/>
</dbReference>
<feature type="compositionally biased region" description="Gly residues" evidence="1">
    <location>
        <begin position="99"/>
        <end position="118"/>
    </location>
</feature>
<evidence type="ECO:0000256" key="1">
    <source>
        <dbReference type="SAM" id="MobiDB-lite"/>
    </source>
</evidence>